<reference evidence="2" key="2">
    <citation type="submission" date="2023-04" db="EMBL/GenBank/DDBJ databases">
        <title>'Rhodoalgimonas zhirmunskyi' gen. nov., isolated from a red alga.</title>
        <authorList>
            <person name="Nedashkovskaya O.I."/>
            <person name="Otstavnykh N.Y."/>
            <person name="Bystritskaya E.P."/>
            <person name="Balabanova L.A."/>
            <person name="Isaeva M.P."/>
        </authorList>
    </citation>
    <scope>NUCLEOTIDE SEQUENCE</scope>
    <source>
        <strain evidence="2">10Alg 79</strain>
    </source>
</reference>
<keyword evidence="1" id="KW-0472">Membrane</keyword>
<evidence type="ECO:0000313" key="2">
    <source>
        <dbReference type="EMBL" id="MDQ2095738.1"/>
    </source>
</evidence>
<dbReference type="AlphaFoldDB" id="A0AAJ1X5Z3"/>
<accession>A0AAJ1X5Z3</accession>
<proteinExistence type="predicted"/>
<dbReference type="Proteomes" id="UP001227162">
    <property type="component" value="Unassembled WGS sequence"/>
</dbReference>
<gene>
    <name evidence="2" type="ORF">NOI20_16590</name>
</gene>
<name>A0AAJ1X5Z3_9RHOB</name>
<dbReference type="RefSeq" id="WP_317627358.1">
    <property type="nucleotide sequence ID" value="NZ_JANFFA010000005.1"/>
</dbReference>
<evidence type="ECO:0000313" key="3">
    <source>
        <dbReference type="Proteomes" id="UP001227162"/>
    </source>
</evidence>
<dbReference type="EMBL" id="JANFFA010000005">
    <property type="protein sequence ID" value="MDQ2095738.1"/>
    <property type="molecule type" value="Genomic_DNA"/>
</dbReference>
<comment type="caution">
    <text evidence="2">The sequence shown here is derived from an EMBL/GenBank/DDBJ whole genome shotgun (WGS) entry which is preliminary data.</text>
</comment>
<keyword evidence="3" id="KW-1185">Reference proteome</keyword>
<sequence>MTCRDQGARVMAGLSGAIGTNRRLRIFGAVALTILLIAGLSPHVGGAVGSVIGLAVLFVALPARRERANRGAGQ</sequence>
<keyword evidence="1" id="KW-0812">Transmembrane</keyword>
<feature type="transmembrane region" description="Helical" evidence="1">
    <location>
        <begin position="47"/>
        <end position="63"/>
    </location>
</feature>
<protein>
    <submittedName>
        <fullName evidence="2">Uncharacterized protein</fullName>
    </submittedName>
</protein>
<feature type="transmembrane region" description="Helical" evidence="1">
    <location>
        <begin position="24"/>
        <end position="41"/>
    </location>
</feature>
<reference evidence="2" key="1">
    <citation type="submission" date="2022-07" db="EMBL/GenBank/DDBJ databases">
        <authorList>
            <person name="Otstavnykh N."/>
            <person name="Isaeva M."/>
            <person name="Bystritskaya E."/>
        </authorList>
    </citation>
    <scope>NUCLEOTIDE SEQUENCE</scope>
    <source>
        <strain evidence="2">10Alg 79</strain>
    </source>
</reference>
<keyword evidence="1" id="KW-1133">Transmembrane helix</keyword>
<organism evidence="2 3">
    <name type="scientific">Rhodalgimonas zhirmunskyi</name>
    <dbReference type="NCBI Taxonomy" id="2964767"/>
    <lineage>
        <taxon>Bacteria</taxon>
        <taxon>Pseudomonadati</taxon>
        <taxon>Pseudomonadota</taxon>
        <taxon>Alphaproteobacteria</taxon>
        <taxon>Rhodobacterales</taxon>
        <taxon>Roseobacteraceae</taxon>
        <taxon>Rhodalgimonas</taxon>
    </lineage>
</organism>
<evidence type="ECO:0000256" key="1">
    <source>
        <dbReference type="SAM" id="Phobius"/>
    </source>
</evidence>